<organism evidence="1">
    <name type="scientific">viral metagenome</name>
    <dbReference type="NCBI Taxonomy" id="1070528"/>
    <lineage>
        <taxon>unclassified sequences</taxon>
        <taxon>metagenomes</taxon>
        <taxon>organismal metagenomes</taxon>
    </lineage>
</organism>
<dbReference type="EMBL" id="MT143986">
    <property type="protein sequence ID" value="QJA45180.1"/>
    <property type="molecule type" value="Genomic_DNA"/>
</dbReference>
<reference evidence="1" key="1">
    <citation type="submission" date="2020-03" db="EMBL/GenBank/DDBJ databases">
        <title>The deep terrestrial virosphere.</title>
        <authorList>
            <person name="Holmfeldt K."/>
            <person name="Nilsson E."/>
            <person name="Simone D."/>
            <person name="Lopez-Fernandez M."/>
            <person name="Wu X."/>
            <person name="de Brujin I."/>
            <person name="Lundin D."/>
            <person name="Andersson A."/>
            <person name="Bertilsson S."/>
            <person name="Dopson M."/>
        </authorList>
    </citation>
    <scope>NUCLEOTIDE SEQUENCE</scope>
    <source>
        <strain evidence="1">TM448A00186</strain>
    </source>
</reference>
<sequence length="112" mass="13338">MFKCYLCNSISKSGEPCTILPIKIREVEYKTKKGIVFGWEIVKEGYFCKSCAKNYDSPIIEKKAPKFFHQDKWFKDFIKKPKKSYDRGIIKKLSKQDTRFKSNREQARRGRK</sequence>
<gene>
    <name evidence="1" type="ORF">TM448A00186_0092</name>
</gene>
<name>A0A6H1ZDB7_9ZZZZ</name>
<accession>A0A6H1ZDB7</accession>
<protein>
    <submittedName>
        <fullName evidence="1">Uncharacterized protein</fullName>
    </submittedName>
</protein>
<evidence type="ECO:0000313" key="1">
    <source>
        <dbReference type="EMBL" id="QJA45180.1"/>
    </source>
</evidence>
<dbReference type="AlphaFoldDB" id="A0A6H1ZDB7"/>
<proteinExistence type="predicted"/>